<dbReference type="RefSeq" id="XP_001020166.2">
    <property type="nucleotide sequence ID" value="XM_001020166.2"/>
</dbReference>
<evidence type="ECO:0000313" key="4">
    <source>
        <dbReference type="Proteomes" id="UP000009168"/>
    </source>
</evidence>
<feature type="transmembrane region" description="Helical" evidence="2">
    <location>
        <begin position="472"/>
        <end position="495"/>
    </location>
</feature>
<feature type="transmembrane region" description="Helical" evidence="2">
    <location>
        <begin position="130"/>
        <end position="154"/>
    </location>
</feature>
<feature type="region of interest" description="Disordered" evidence="1">
    <location>
        <begin position="1"/>
        <end position="64"/>
    </location>
</feature>
<keyword evidence="4" id="KW-1185">Reference proteome</keyword>
<feature type="compositionally biased region" description="Low complexity" evidence="1">
    <location>
        <begin position="1"/>
        <end position="24"/>
    </location>
</feature>
<protein>
    <submittedName>
        <fullName evidence="3">Transmembrane protein, putative</fullName>
    </submittedName>
</protein>
<organism evidence="3 4">
    <name type="scientific">Tetrahymena thermophila (strain SB210)</name>
    <dbReference type="NCBI Taxonomy" id="312017"/>
    <lineage>
        <taxon>Eukaryota</taxon>
        <taxon>Sar</taxon>
        <taxon>Alveolata</taxon>
        <taxon>Ciliophora</taxon>
        <taxon>Intramacronucleata</taxon>
        <taxon>Oligohymenophorea</taxon>
        <taxon>Hymenostomatida</taxon>
        <taxon>Tetrahymenina</taxon>
        <taxon>Tetrahymenidae</taxon>
        <taxon>Tetrahymena</taxon>
    </lineage>
</organism>
<dbReference type="EMBL" id="GG662634">
    <property type="protein sequence ID" value="EAR99921.2"/>
    <property type="molecule type" value="Genomic_DNA"/>
</dbReference>
<dbReference type="KEGG" id="tet:TTHERM_00664000"/>
<dbReference type="GeneID" id="7837858"/>
<dbReference type="OrthoDB" id="317742at2759"/>
<keyword evidence="2" id="KW-0472">Membrane</keyword>
<dbReference type="Proteomes" id="UP000009168">
    <property type="component" value="Unassembled WGS sequence"/>
</dbReference>
<gene>
    <name evidence="3" type="ORF">TTHERM_00664000</name>
</gene>
<proteinExistence type="predicted"/>
<name>I7M8W9_TETTS</name>
<dbReference type="InParanoid" id="I7M8W9"/>
<sequence length="693" mass="80054">MNWPSSSNKSGLNNNSGGNILKGSQSGVKNRTPLPPIRQTSKKPQDPKTAQNTQTHLQLGGQSEGIIRSYKEEGQIEMAGIDNDSSSHEEQNVINSKQGSYISANSTERRELRSQKPDSFTKIHKILSKCICSGAVFWLYMIFIFIFGIITISVCGSASTELSKLKDSEAYLYSQETLNLWHNRFIMDIILTKGQTCPQNYEQALNYQWPGTLQGCACPYTVQNMQQIFLVKGKCNAELLSYNCYDVDPTAPQFINTWKNGQLICIQRDPNNSFFNSPTSCNSNNPQSNLRACGTGQTAVCVSSTQNCPVSYVQSQNNDNIVGNTQVQILQIDNTVSLSFEFQSSHYPISQFRIDEYSHCQHITEQQISPTKRGDYVLLNNRRQYCSQNDTRPIFLDSIGEEDLFRNNPQLWQLVMQSQQLPAYPRPSNTFQWVMSSMPYPTWSMSCRDSSKYSLSVAQEKFDIDNEDYNQIHLIITTSISLFMVSLVLVIIEIWRKFVRLGEVRFYKSQRFEDSRFKSNRFERVLYPRERGWVRNTYIITALHWIFRLLNLPSIFIAYLQVQDSINWFDNAVSYQCGDTFFQTNIAHDYSNYLKQLKQFYAVMLSFWWVLFIIDILYFIFNFFYEILPAKEEELQTDLIVVGGDKQEIIPIMQKNNPVAVTQQPVSVQHIQQQPIIQEEVDDEHLFDDERKK</sequence>
<evidence type="ECO:0000256" key="2">
    <source>
        <dbReference type="SAM" id="Phobius"/>
    </source>
</evidence>
<accession>I7M8W9</accession>
<keyword evidence="2 3" id="KW-0812">Transmembrane</keyword>
<dbReference type="AlphaFoldDB" id="I7M8W9"/>
<feature type="transmembrane region" description="Helical" evidence="2">
    <location>
        <begin position="538"/>
        <end position="560"/>
    </location>
</feature>
<feature type="transmembrane region" description="Helical" evidence="2">
    <location>
        <begin position="600"/>
        <end position="621"/>
    </location>
</feature>
<reference evidence="4" key="1">
    <citation type="journal article" date="2006" name="PLoS Biol.">
        <title>Macronuclear genome sequence of the ciliate Tetrahymena thermophila, a model eukaryote.</title>
        <authorList>
            <person name="Eisen J.A."/>
            <person name="Coyne R.S."/>
            <person name="Wu M."/>
            <person name="Wu D."/>
            <person name="Thiagarajan M."/>
            <person name="Wortman J.R."/>
            <person name="Badger J.H."/>
            <person name="Ren Q."/>
            <person name="Amedeo P."/>
            <person name="Jones K.M."/>
            <person name="Tallon L.J."/>
            <person name="Delcher A.L."/>
            <person name="Salzberg S.L."/>
            <person name="Silva J.C."/>
            <person name="Haas B.J."/>
            <person name="Majoros W.H."/>
            <person name="Farzad M."/>
            <person name="Carlton J.M."/>
            <person name="Smith R.K. Jr."/>
            <person name="Garg J."/>
            <person name="Pearlman R.E."/>
            <person name="Karrer K.M."/>
            <person name="Sun L."/>
            <person name="Manning G."/>
            <person name="Elde N.C."/>
            <person name="Turkewitz A.P."/>
            <person name="Asai D.J."/>
            <person name="Wilkes D.E."/>
            <person name="Wang Y."/>
            <person name="Cai H."/>
            <person name="Collins K."/>
            <person name="Stewart B.A."/>
            <person name="Lee S.R."/>
            <person name="Wilamowska K."/>
            <person name="Weinberg Z."/>
            <person name="Ruzzo W.L."/>
            <person name="Wloga D."/>
            <person name="Gaertig J."/>
            <person name="Frankel J."/>
            <person name="Tsao C.-C."/>
            <person name="Gorovsky M.A."/>
            <person name="Keeling P.J."/>
            <person name="Waller R.F."/>
            <person name="Patron N.J."/>
            <person name="Cherry J.M."/>
            <person name="Stover N.A."/>
            <person name="Krieger C.J."/>
            <person name="del Toro C."/>
            <person name="Ryder H.F."/>
            <person name="Williamson S.C."/>
            <person name="Barbeau R.A."/>
            <person name="Hamilton E.P."/>
            <person name="Orias E."/>
        </authorList>
    </citation>
    <scope>NUCLEOTIDE SEQUENCE [LARGE SCALE GENOMIC DNA]</scope>
    <source>
        <strain evidence="4">SB210</strain>
    </source>
</reference>
<keyword evidence="2" id="KW-1133">Transmembrane helix</keyword>
<evidence type="ECO:0000256" key="1">
    <source>
        <dbReference type="SAM" id="MobiDB-lite"/>
    </source>
</evidence>
<evidence type="ECO:0000313" key="3">
    <source>
        <dbReference type="EMBL" id="EAR99921.2"/>
    </source>
</evidence>
<feature type="compositionally biased region" description="Polar residues" evidence="1">
    <location>
        <begin position="48"/>
        <end position="61"/>
    </location>
</feature>